<accession>A0A495XMD1</accession>
<proteinExistence type="predicted"/>
<keyword evidence="2" id="KW-1185">Reference proteome</keyword>
<name>A0A495XMD1_9PSEU</name>
<organism evidence="1 2">
    <name type="scientific">Saccharothrix variisporea</name>
    <dbReference type="NCBI Taxonomy" id="543527"/>
    <lineage>
        <taxon>Bacteria</taxon>
        <taxon>Bacillati</taxon>
        <taxon>Actinomycetota</taxon>
        <taxon>Actinomycetes</taxon>
        <taxon>Pseudonocardiales</taxon>
        <taxon>Pseudonocardiaceae</taxon>
        <taxon>Saccharothrix</taxon>
    </lineage>
</organism>
<gene>
    <name evidence="1" type="ORF">DFJ66_6092</name>
</gene>
<dbReference type="AlphaFoldDB" id="A0A495XMD1"/>
<dbReference type="EMBL" id="RBXR01000001">
    <property type="protein sequence ID" value="RKT72768.1"/>
    <property type="molecule type" value="Genomic_DNA"/>
</dbReference>
<protein>
    <submittedName>
        <fullName evidence="1">Uncharacterized protein</fullName>
    </submittedName>
</protein>
<comment type="caution">
    <text evidence="1">The sequence shown here is derived from an EMBL/GenBank/DDBJ whole genome shotgun (WGS) entry which is preliminary data.</text>
</comment>
<dbReference type="Proteomes" id="UP000272729">
    <property type="component" value="Unassembled WGS sequence"/>
</dbReference>
<evidence type="ECO:0000313" key="1">
    <source>
        <dbReference type="EMBL" id="RKT72768.1"/>
    </source>
</evidence>
<sequence>MAINIGSQHAGVINNAEGNQTVHIGNATYNALVDRVREEVRNVPLPPAVRAEVDAELDAVGGDPSQAVGRVGRVVGLLRSAGALAGAGGGLASALSALIGSFGALGEPLAAMLP</sequence>
<evidence type="ECO:0000313" key="2">
    <source>
        <dbReference type="Proteomes" id="UP000272729"/>
    </source>
</evidence>
<reference evidence="1 2" key="1">
    <citation type="submission" date="2018-10" db="EMBL/GenBank/DDBJ databases">
        <title>Sequencing the genomes of 1000 actinobacteria strains.</title>
        <authorList>
            <person name="Klenk H.-P."/>
        </authorList>
    </citation>
    <scope>NUCLEOTIDE SEQUENCE [LARGE SCALE GENOMIC DNA]</scope>
    <source>
        <strain evidence="1 2">DSM 43911</strain>
    </source>
</reference>
<dbReference type="OrthoDB" id="4239732at2"/>
<dbReference type="RefSeq" id="WP_121226058.1">
    <property type="nucleotide sequence ID" value="NZ_JBIUBA010000043.1"/>
</dbReference>